<comment type="caution">
    <text evidence="2">The sequence shown here is derived from an EMBL/GenBank/DDBJ whole genome shotgun (WGS) entry which is preliminary data.</text>
</comment>
<keyword evidence="1" id="KW-0812">Transmembrane</keyword>
<feature type="transmembrane region" description="Helical" evidence="1">
    <location>
        <begin position="32"/>
        <end position="53"/>
    </location>
</feature>
<accession>A0A422NZI6</accession>
<evidence type="ECO:0000256" key="1">
    <source>
        <dbReference type="SAM" id="Phobius"/>
    </source>
</evidence>
<dbReference type="AlphaFoldDB" id="A0A422NZI6"/>
<feature type="transmembrane region" description="Helical" evidence="1">
    <location>
        <begin position="6"/>
        <end position="25"/>
    </location>
</feature>
<dbReference type="GeneID" id="40325183"/>
<feature type="transmembrane region" description="Helical" evidence="1">
    <location>
        <begin position="94"/>
        <end position="113"/>
    </location>
</feature>
<evidence type="ECO:0000313" key="2">
    <source>
        <dbReference type="EMBL" id="RNF10866.1"/>
    </source>
</evidence>
<sequence length="185" mass="20657">MYSTAVYIHALLMFCVSSVGIMLSNTLAVTSLPLLCTLVLLQMIATLALLLPFPSHVKAMTPKNGPVWIPVALFFVLMLYTSMKSFVYASVPTVIIVCNSGFIVTTVVEYYVLGEVVNVEIIFGRGRRLLRSCGIRLGELHLFRYWTGVDARKHCWTRVLSDSCETHDEYCPGVRIRPQVHVGTV</sequence>
<protein>
    <submittedName>
        <fullName evidence="2">GDP-mannose transporter</fullName>
    </submittedName>
</protein>
<evidence type="ECO:0000313" key="3">
    <source>
        <dbReference type="Proteomes" id="UP000283634"/>
    </source>
</evidence>
<name>A0A422NZI6_TRYRA</name>
<dbReference type="OrthoDB" id="10010671at2759"/>
<proteinExistence type="predicted"/>
<dbReference type="RefSeq" id="XP_029241814.1">
    <property type="nucleotide sequence ID" value="XM_029378302.1"/>
</dbReference>
<organism evidence="2 3">
    <name type="scientific">Trypanosoma rangeli</name>
    <dbReference type="NCBI Taxonomy" id="5698"/>
    <lineage>
        <taxon>Eukaryota</taxon>
        <taxon>Discoba</taxon>
        <taxon>Euglenozoa</taxon>
        <taxon>Kinetoplastea</taxon>
        <taxon>Metakinetoplastina</taxon>
        <taxon>Trypanosomatida</taxon>
        <taxon>Trypanosomatidae</taxon>
        <taxon>Trypanosoma</taxon>
        <taxon>Herpetosoma</taxon>
    </lineage>
</organism>
<reference evidence="2 3" key="1">
    <citation type="journal article" date="2018" name="BMC Genomics">
        <title>Genomic comparison of Trypanosoma conorhini and Trypanosoma rangeli to Trypanosoma cruzi strains of high and low virulence.</title>
        <authorList>
            <person name="Bradwell K.R."/>
            <person name="Koparde V.N."/>
            <person name="Matveyev A.V."/>
            <person name="Serrano M.G."/>
            <person name="Alves J.M."/>
            <person name="Parikh H."/>
            <person name="Huang B."/>
            <person name="Lee V."/>
            <person name="Espinosa-Alvarez O."/>
            <person name="Ortiz P.A."/>
            <person name="Costa-Martins A.G."/>
            <person name="Teixeira M.M."/>
            <person name="Buck G.A."/>
        </authorList>
    </citation>
    <scope>NUCLEOTIDE SEQUENCE [LARGE SCALE GENOMIC DNA]</scope>
    <source>
        <strain evidence="2 3">AM80</strain>
    </source>
</reference>
<dbReference type="EMBL" id="MKGL01000025">
    <property type="protein sequence ID" value="RNF10866.1"/>
    <property type="molecule type" value="Genomic_DNA"/>
</dbReference>
<feature type="transmembrane region" description="Helical" evidence="1">
    <location>
        <begin position="65"/>
        <end position="82"/>
    </location>
</feature>
<keyword evidence="1" id="KW-1133">Transmembrane helix</keyword>
<dbReference type="Proteomes" id="UP000283634">
    <property type="component" value="Unassembled WGS sequence"/>
</dbReference>
<keyword evidence="3" id="KW-1185">Reference proteome</keyword>
<keyword evidence="1" id="KW-0472">Membrane</keyword>
<gene>
    <name evidence="2" type="ORF">TraAM80_01250</name>
</gene>